<dbReference type="GO" id="GO:0042158">
    <property type="term" value="P:lipoprotein biosynthetic process"/>
    <property type="evidence" value="ECO:0007669"/>
    <property type="project" value="UniProtKB-UniRule"/>
</dbReference>
<evidence type="ECO:0000256" key="1">
    <source>
        <dbReference type="ARBA" id="ARBA00004651"/>
    </source>
</evidence>
<comment type="caution">
    <text evidence="11">The sequence shown here is derived from an EMBL/GenBank/DDBJ whole genome shotgun (WGS) entry which is preliminary data.</text>
</comment>
<dbReference type="GO" id="GO:0016410">
    <property type="term" value="F:N-acyltransferase activity"/>
    <property type="evidence" value="ECO:0007669"/>
    <property type="project" value="UniProtKB-UniRule"/>
</dbReference>
<feature type="transmembrane region" description="Helical" evidence="9">
    <location>
        <begin position="90"/>
        <end position="113"/>
    </location>
</feature>
<feature type="transmembrane region" description="Helical" evidence="9">
    <location>
        <begin position="27"/>
        <end position="49"/>
    </location>
</feature>
<dbReference type="Proteomes" id="UP000283255">
    <property type="component" value="Unassembled WGS sequence"/>
</dbReference>
<protein>
    <recommendedName>
        <fullName evidence="9">Apolipoprotein N-acyltransferase</fullName>
        <shortName evidence="9">ALP N-acyltransferase</shortName>
        <ecNumber evidence="9">2.3.1.269</ecNumber>
    </recommendedName>
</protein>
<feature type="transmembrane region" description="Helical" evidence="9">
    <location>
        <begin position="125"/>
        <end position="150"/>
    </location>
</feature>
<keyword evidence="4 9" id="KW-0808">Transferase</keyword>
<dbReference type="Pfam" id="PF20154">
    <property type="entry name" value="LNT_N"/>
    <property type="match status" value="1"/>
</dbReference>
<comment type="subcellular location">
    <subcellularLocation>
        <location evidence="1 9">Cell membrane</location>
        <topology evidence="1 9">Multi-pass membrane protein</topology>
    </subcellularLocation>
</comment>
<proteinExistence type="inferred from homology"/>
<evidence type="ECO:0000313" key="12">
    <source>
        <dbReference type="Proteomes" id="UP000283255"/>
    </source>
</evidence>
<dbReference type="UniPathway" id="UPA00666"/>
<dbReference type="InterPro" id="IPR003010">
    <property type="entry name" value="C-N_Hydrolase"/>
</dbReference>
<keyword evidence="12" id="KW-1185">Reference proteome</keyword>
<dbReference type="InterPro" id="IPR036526">
    <property type="entry name" value="C-N_Hydrolase_sf"/>
</dbReference>
<dbReference type="EC" id="2.3.1.269" evidence="9"/>
<dbReference type="HAMAP" id="MF_01148">
    <property type="entry name" value="Lnt"/>
    <property type="match status" value="1"/>
</dbReference>
<comment type="function">
    <text evidence="9">Catalyzes the phospholipid dependent N-acylation of the N-terminal cysteine of apolipoprotein, the last step in lipoprotein maturation.</text>
</comment>
<comment type="catalytic activity">
    <reaction evidence="9">
        <text>N-terminal S-1,2-diacyl-sn-glyceryl-L-cysteinyl-[lipoprotein] + a glycerophospholipid = N-acyl-S-1,2-diacyl-sn-glyceryl-L-cysteinyl-[lipoprotein] + a 2-acyl-sn-glycero-3-phospholipid + H(+)</text>
        <dbReference type="Rhea" id="RHEA:48228"/>
        <dbReference type="Rhea" id="RHEA-COMP:14681"/>
        <dbReference type="Rhea" id="RHEA-COMP:14684"/>
        <dbReference type="ChEBI" id="CHEBI:15378"/>
        <dbReference type="ChEBI" id="CHEBI:136912"/>
        <dbReference type="ChEBI" id="CHEBI:140656"/>
        <dbReference type="ChEBI" id="CHEBI:140657"/>
        <dbReference type="ChEBI" id="CHEBI:140660"/>
        <dbReference type="EC" id="2.3.1.269"/>
    </reaction>
</comment>
<evidence type="ECO:0000256" key="7">
    <source>
        <dbReference type="ARBA" id="ARBA00023136"/>
    </source>
</evidence>
<dbReference type="InterPro" id="IPR004563">
    <property type="entry name" value="Apolipo_AcylTrfase"/>
</dbReference>
<evidence type="ECO:0000256" key="4">
    <source>
        <dbReference type="ARBA" id="ARBA00022679"/>
    </source>
</evidence>
<feature type="transmembrane region" description="Helical" evidence="9">
    <location>
        <begin position="56"/>
        <end position="78"/>
    </location>
</feature>
<sequence length="522" mass="58190">MGRTVLLIASTWRKALLAFVLGGVTHFAFAPYSLWPLALLTLTGLFLLLNKLGPKAAAGVGFSYGFGLFAFGISWIQVSMAQFGGMPTAVNWLLMGLLSAYLALFFALTTYTAARLNLAGPWQQLLLLPACWLLFDWARGHIMTGFPWLWMGYSQIDSPLSGYAPIFGVQGVTLACLLIAGSITWAWQSKTYIMPLLVCVAVFGLGAGLNTMTFTQPQPTQKVALVQGNIEQKIKWEDEHLWPSIFKYYDLSQAVKDVDIVIWPESAIAAFEFQVEAFLQKFDNTLKQQNTALITGVINYDRSEKRYYNTLIGIGAIEIDKTEVSENQSNQSSPYFLGHDNRYFKHHLLPIGEFVPFETILRPLAPYFNLPMSSFNRGDYVQPNMTAKGQTLAPAICYEIAYSEQLRKNIGSDTSMILTVSNDAWFGTSIGPHQHLEIAQMRALEFGKPVLRATNTGVTAFIDQQGQLAAVAPQFEDIALTHQVTPMLGQTPYNRFGSWPLIFWVIGVLMFTLIIRRKKAAI</sequence>
<dbReference type="SUPFAM" id="SSF56317">
    <property type="entry name" value="Carbon-nitrogen hydrolase"/>
    <property type="match status" value="1"/>
</dbReference>
<reference evidence="11 12" key="2">
    <citation type="submission" date="2019-01" db="EMBL/GenBank/DDBJ databases">
        <title>Motilimonas pumilus sp. nov., isolated from the gut of sea cucumber (Apostichopus japonicus).</title>
        <authorList>
            <person name="Wang F.-Q."/>
            <person name="Ren L.-H."/>
            <person name="Lin Y.-W."/>
            <person name="Sun G.-H."/>
            <person name="Du Z.-J."/>
            <person name="Zhao J.-X."/>
            <person name="Liu X.-J."/>
            <person name="Liu L.-J."/>
        </authorList>
    </citation>
    <scope>NUCLEOTIDE SEQUENCE [LARGE SCALE GENOMIC DNA]</scope>
    <source>
        <strain evidence="11 12">PLHSC7-2</strain>
    </source>
</reference>
<gene>
    <name evidence="9" type="primary">lnt</name>
    <name evidence="11" type="ORF">D1Z90_00385</name>
</gene>
<dbReference type="Gene3D" id="3.60.110.10">
    <property type="entry name" value="Carbon-nitrogen hydrolase"/>
    <property type="match status" value="1"/>
</dbReference>
<dbReference type="GO" id="GO:0005886">
    <property type="term" value="C:plasma membrane"/>
    <property type="evidence" value="ECO:0007669"/>
    <property type="project" value="UniProtKB-SubCell"/>
</dbReference>
<dbReference type="PANTHER" id="PTHR38686:SF1">
    <property type="entry name" value="APOLIPOPROTEIN N-ACYLTRANSFERASE"/>
    <property type="match status" value="1"/>
</dbReference>
<feature type="transmembrane region" description="Helical" evidence="9">
    <location>
        <begin position="192"/>
        <end position="212"/>
    </location>
</feature>
<dbReference type="NCBIfam" id="TIGR00546">
    <property type="entry name" value="lnt"/>
    <property type="match status" value="1"/>
</dbReference>
<dbReference type="PROSITE" id="PS50263">
    <property type="entry name" value="CN_HYDROLASE"/>
    <property type="match status" value="1"/>
</dbReference>
<name>A0A418YJS7_9GAMM</name>
<dbReference type="AlphaFoldDB" id="A0A418YJS7"/>
<evidence type="ECO:0000256" key="5">
    <source>
        <dbReference type="ARBA" id="ARBA00022692"/>
    </source>
</evidence>
<keyword evidence="11" id="KW-0449">Lipoprotein</keyword>
<evidence type="ECO:0000256" key="9">
    <source>
        <dbReference type="HAMAP-Rule" id="MF_01148"/>
    </source>
</evidence>
<comment type="similarity">
    <text evidence="2 9">Belongs to the CN hydrolase family. Apolipoprotein N-acyltransferase subfamily.</text>
</comment>
<keyword evidence="7 9" id="KW-0472">Membrane</keyword>
<feature type="domain" description="CN hydrolase" evidence="10">
    <location>
        <begin position="226"/>
        <end position="486"/>
    </location>
</feature>
<dbReference type="RefSeq" id="WP_119908776.1">
    <property type="nucleotide sequence ID" value="NZ_QZCH01000001.1"/>
</dbReference>
<evidence type="ECO:0000259" key="10">
    <source>
        <dbReference type="PROSITE" id="PS50263"/>
    </source>
</evidence>
<keyword evidence="3 9" id="KW-1003">Cell membrane</keyword>
<feature type="transmembrane region" description="Helical" evidence="9">
    <location>
        <begin position="162"/>
        <end position="180"/>
    </location>
</feature>
<dbReference type="PANTHER" id="PTHR38686">
    <property type="entry name" value="APOLIPOPROTEIN N-ACYLTRANSFERASE"/>
    <property type="match status" value="1"/>
</dbReference>
<reference evidence="11 12" key="1">
    <citation type="submission" date="2018-09" db="EMBL/GenBank/DDBJ databases">
        <authorList>
            <person name="Wang F."/>
        </authorList>
    </citation>
    <scope>NUCLEOTIDE SEQUENCE [LARGE SCALE GENOMIC DNA]</scope>
    <source>
        <strain evidence="11 12">PLHSC7-2</strain>
    </source>
</reference>
<dbReference type="Pfam" id="PF00795">
    <property type="entry name" value="CN_hydrolase"/>
    <property type="match status" value="1"/>
</dbReference>
<evidence type="ECO:0000256" key="8">
    <source>
        <dbReference type="ARBA" id="ARBA00023315"/>
    </source>
</evidence>
<evidence type="ECO:0000256" key="6">
    <source>
        <dbReference type="ARBA" id="ARBA00022989"/>
    </source>
</evidence>
<evidence type="ECO:0000313" key="11">
    <source>
        <dbReference type="EMBL" id="RJG51228.1"/>
    </source>
</evidence>
<organism evidence="11 12">
    <name type="scientific">Motilimonas pumila</name>
    <dbReference type="NCBI Taxonomy" id="2303987"/>
    <lineage>
        <taxon>Bacteria</taxon>
        <taxon>Pseudomonadati</taxon>
        <taxon>Pseudomonadota</taxon>
        <taxon>Gammaproteobacteria</taxon>
        <taxon>Alteromonadales</taxon>
        <taxon>Alteromonadales genera incertae sedis</taxon>
        <taxon>Motilimonas</taxon>
    </lineage>
</organism>
<dbReference type="CDD" id="cd07571">
    <property type="entry name" value="ALP_N-acyl_transferase"/>
    <property type="match status" value="1"/>
</dbReference>
<keyword evidence="5 9" id="KW-0812">Transmembrane</keyword>
<feature type="transmembrane region" description="Helical" evidence="9">
    <location>
        <begin position="496"/>
        <end position="515"/>
    </location>
</feature>
<dbReference type="InterPro" id="IPR045378">
    <property type="entry name" value="LNT_N"/>
</dbReference>
<dbReference type="OrthoDB" id="9804277at2"/>
<comment type="pathway">
    <text evidence="9">Protein modification; lipoprotein biosynthesis (N-acyl transfer).</text>
</comment>
<evidence type="ECO:0000256" key="3">
    <source>
        <dbReference type="ARBA" id="ARBA00022475"/>
    </source>
</evidence>
<evidence type="ECO:0000256" key="2">
    <source>
        <dbReference type="ARBA" id="ARBA00010065"/>
    </source>
</evidence>
<keyword evidence="6 9" id="KW-1133">Transmembrane helix</keyword>
<dbReference type="EMBL" id="QZCH01000001">
    <property type="protein sequence ID" value="RJG51228.1"/>
    <property type="molecule type" value="Genomic_DNA"/>
</dbReference>
<keyword evidence="8 9" id="KW-0012">Acyltransferase</keyword>
<accession>A0A418YJS7</accession>